<keyword evidence="1" id="KW-0472">Membrane</keyword>
<evidence type="ECO:0000256" key="1">
    <source>
        <dbReference type="SAM" id="Phobius"/>
    </source>
</evidence>
<accession>A0A0F9KB10</accession>
<keyword evidence="1" id="KW-0812">Transmembrane</keyword>
<sequence length="620" mass="67912">MKKISIKHTFIILQLLFLCVFSIILSFTPVSFQNTTRTSENFNIKLSSSSFPNATVISDGFGGVYWNDGESYDPVIAVDSNATVHAVWEDGTDGIWGIDYEIMHATYTTASGWSNATIVSDGFGGVYWNDGSSYNPQIVVDSNNVVHVVWYDDTNGIWGMDTEIMYANYTTVSGWSNATVISDGFGGVYWNDGNSYNPAIAVDSNNAVHVAWYDYTDGIWGTGIDTEIMYVNYTTTSGWSNATVISDGFGGVYWNDGYSFDPRFGIDGNNIVHVVWEDGTNGPWGTDYEIMHTKFNTATGWSNATIISDGFGGDYWNDGDSRDPAIAINSTNGIHVVWDDTTPGVWGIDREIMYATYTTGWSNVTIISDGLNGIYWNDGSSNDPEIVVDGNDIIHVVWEDGTNGVWGLDDEIMYTEYTSIMGWSLPQVISDGFGGVYWNDAVSTSVVINAGTDSVYIVWDDGTDGVWGIDREIMFTSISIPAPPGNLALSSTAETPDNDGIFNLTWSVSARANTYSIFQSSGYINVINGSVMLVEWYLTNNSISLSGYTNGTYYFIVEAVNEDGSTLSNCIMVEVEIPSIPAPPITTSGGSIPGYDIFLVVFAVSAVTYLFIRRKQKKIK</sequence>
<feature type="transmembrane region" description="Helical" evidence="1">
    <location>
        <begin position="592"/>
        <end position="612"/>
    </location>
</feature>
<reference evidence="2" key="1">
    <citation type="journal article" date="2015" name="Nature">
        <title>Complex archaea that bridge the gap between prokaryotes and eukaryotes.</title>
        <authorList>
            <person name="Spang A."/>
            <person name="Saw J.H."/>
            <person name="Jorgensen S.L."/>
            <person name="Zaremba-Niedzwiedzka K."/>
            <person name="Martijn J."/>
            <person name="Lind A.E."/>
            <person name="van Eijk R."/>
            <person name="Schleper C."/>
            <person name="Guy L."/>
            <person name="Ettema T.J."/>
        </authorList>
    </citation>
    <scope>NUCLEOTIDE SEQUENCE</scope>
</reference>
<organism evidence="2">
    <name type="scientific">marine sediment metagenome</name>
    <dbReference type="NCBI Taxonomy" id="412755"/>
    <lineage>
        <taxon>unclassified sequences</taxon>
        <taxon>metagenomes</taxon>
        <taxon>ecological metagenomes</taxon>
    </lineage>
</organism>
<proteinExistence type="predicted"/>
<dbReference type="InterPro" id="IPR013783">
    <property type="entry name" value="Ig-like_fold"/>
</dbReference>
<dbReference type="AlphaFoldDB" id="A0A0F9KB10"/>
<comment type="caution">
    <text evidence="2">The sequence shown here is derived from an EMBL/GenBank/DDBJ whole genome shotgun (WGS) entry which is preliminary data.</text>
</comment>
<dbReference type="EMBL" id="LAZR01014018">
    <property type="protein sequence ID" value="KKM19313.1"/>
    <property type="molecule type" value="Genomic_DNA"/>
</dbReference>
<evidence type="ECO:0000313" key="2">
    <source>
        <dbReference type="EMBL" id="KKM19313.1"/>
    </source>
</evidence>
<evidence type="ECO:0008006" key="3">
    <source>
        <dbReference type="Google" id="ProtNLM"/>
    </source>
</evidence>
<protein>
    <recommendedName>
        <fullName evidence="3">Fibronectin type-III domain-containing protein</fullName>
    </recommendedName>
</protein>
<gene>
    <name evidence="2" type="ORF">LCGC14_1656900</name>
</gene>
<keyword evidence="1" id="KW-1133">Transmembrane helix</keyword>
<dbReference type="Gene3D" id="2.60.40.10">
    <property type="entry name" value="Immunoglobulins"/>
    <property type="match status" value="1"/>
</dbReference>
<name>A0A0F9KB10_9ZZZZ</name>